<feature type="region of interest" description="Disordered" evidence="1">
    <location>
        <begin position="400"/>
        <end position="482"/>
    </location>
</feature>
<gene>
    <name evidence="2" type="ORF">E8E12_003801</name>
</gene>
<evidence type="ECO:0000256" key="1">
    <source>
        <dbReference type="SAM" id="MobiDB-lite"/>
    </source>
</evidence>
<evidence type="ECO:0000313" key="3">
    <source>
        <dbReference type="Proteomes" id="UP000758155"/>
    </source>
</evidence>
<reference evidence="2" key="1">
    <citation type="submission" date="2019-04" db="EMBL/GenBank/DDBJ databases">
        <title>Sequencing of skin fungus with MAO and IRED activity.</title>
        <authorList>
            <person name="Marsaioli A.J."/>
            <person name="Bonatto J.M.C."/>
            <person name="Reis Junior O."/>
        </authorList>
    </citation>
    <scope>NUCLEOTIDE SEQUENCE</scope>
    <source>
        <strain evidence="2">28M1</strain>
    </source>
</reference>
<comment type="caution">
    <text evidence="2">The sequence shown here is derived from an EMBL/GenBank/DDBJ whole genome shotgun (WGS) entry which is preliminary data.</text>
</comment>
<name>A0A9P4WIG0_9PLEO</name>
<organism evidence="2 3">
    <name type="scientific">Didymella heteroderae</name>
    <dbReference type="NCBI Taxonomy" id="1769908"/>
    <lineage>
        <taxon>Eukaryota</taxon>
        <taxon>Fungi</taxon>
        <taxon>Dikarya</taxon>
        <taxon>Ascomycota</taxon>
        <taxon>Pezizomycotina</taxon>
        <taxon>Dothideomycetes</taxon>
        <taxon>Pleosporomycetidae</taxon>
        <taxon>Pleosporales</taxon>
        <taxon>Pleosporineae</taxon>
        <taxon>Didymellaceae</taxon>
        <taxon>Didymella</taxon>
    </lineage>
</organism>
<dbReference type="OrthoDB" id="4676at2759"/>
<dbReference type="EMBL" id="SWKV01000087">
    <property type="protein sequence ID" value="KAF3033089.1"/>
    <property type="molecule type" value="Genomic_DNA"/>
</dbReference>
<protein>
    <submittedName>
        <fullName evidence="2">Uncharacterized protein</fullName>
    </submittedName>
</protein>
<keyword evidence="3" id="KW-1185">Reference proteome</keyword>
<feature type="compositionally biased region" description="Basic and acidic residues" evidence="1">
    <location>
        <begin position="410"/>
        <end position="425"/>
    </location>
</feature>
<sequence>MDPFSAGMFASIGSAFKFADVAVRVAEVGSENAVFVRTIYVVRSDLEEVERLLSQEPVQRKLAATPGKLPWIKKAIQNTRYALNEIGRWVERARVEQESKGSIKLDTRVRWVFSDHEKLLNRKTELSTCHQQLSIVLGFLIGLEVAPSQQAEQEYEDTTYFDDILARHRRTSRPKLQNTDSNQKHLAVPPNSMNGYAADPVPSASSHLPPPGSRVTISPTVRTSNPYEREKFIRSKSLTSTLSLPGSPPPTYATAVSVDRFTSAAQPSPRNSCSPPKAYNCVLPGPTADYEITLDSPQNETWAYRSSYEGIAIPELTGDTVVFSATNSAGPVNPYEFCASPGATTRYDINSSRRSRDSIPEMLGDLFFPAELPSNVPGSPTGLPPCSWAATDQVEANMAPRKTLNSTNKDASDHDSSENKTKRQSQENVMDQPSDETPAAAGDKRKKTPPPESAHKATKATKDEQATKTHDEEPTQSNASPEQVLKFLLSDTAVDICRPQDELDDLKKRGEDIKTYGQLLSPFEELVCAVVLSRPISHRLGLRTIRTILNPPWEFTDAETIKAAGAEKIYKSLDDARTQHRGKTTEEIEHIAEAVKDNDWHNDLEKLRKQAKNEVEEERMVLQSSIKGLGKIGLNIFYRRIQWLWEEAFPFIDARTQDSLEKLGLPKKPDEVVELIQENWQDLKFDDDNEYDEEEQKRRAFVLLLERSVGADLEKKIEDILVAAAKSQ</sequence>
<dbReference type="AlphaFoldDB" id="A0A9P4WIG0"/>
<proteinExistence type="predicted"/>
<evidence type="ECO:0000313" key="2">
    <source>
        <dbReference type="EMBL" id="KAF3033089.1"/>
    </source>
</evidence>
<feature type="region of interest" description="Disordered" evidence="1">
    <location>
        <begin position="201"/>
        <end position="220"/>
    </location>
</feature>
<dbReference type="Proteomes" id="UP000758155">
    <property type="component" value="Unassembled WGS sequence"/>
</dbReference>
<accession>A0A9P4WIG0</accession>
<feature type="compositionally biased region" description="Basic and acidic residues" evidence="1">
    <location>
        <begin position="460"/>
        <end position="473"/>
    </location>
</feature>